<dbReference type="Pfam" id="PF19891">
    <property type="entry name" value="DUF6364"/>
    <property type="match status" value="1"/>
</dbReference>
<proteinExistence type="predicted"/>
<gene>
    <name evidence="1" type="ORF">ENN26_02455</name>
</gene>
<dbReference type="AlphaFoldDB" id="A0A7C1GIP8"/>
<accession>A0A7C1GIP8</accession>
<organism evidence="1">
    <name type="scientific">Thermofilum adornatum</name>
    <dbReference type="NCBI Taxonomy" id="1365176"/>
    <lineage>
        <taxon>Archaea</taxon>
        <taxon>Thermoproteota</taxon>
        <taxon>Thermoprotei</taxon>
        <taxon>Thermofilales</taxon>
        <taxon>Thermofilaceae</taxon>
        <taxon>Thermofilum</taxon>
    </lineage>
</organism>
<sequence length="106" mass="11807">MYVRIYVYTGVWMAKRKLTLSVEGDLLDEVKGIVAVRGRSLSSIVEEYLEYLVFERWAEALSEELGLGDLELTTESEISGGRPRGLDAAAVVRELREGRVKDIAGS</sequence>
<dbReference type="InterPro" id="IPR045944">
    <property type="entry name" value="DUF6364"/>
</dbReference>
<protein>
    <submittedName>
        <fullName evidence="1">Uncharacterized protein</fullName>
    </submittedName>
</protein>
<reference evidence="1" key="1">
    <citation type="journal article" date="2020" name="mSystems">
        <title>Genome- and Community-Level Interaction Insights into Carbon Utilization and Element Cycling Functions of Hydrothermarchaeota in Hydrothermal Sediment.</title>
        <authorList>
            <person name="Zhou Z."/>
            <person name="Liu Y."/>
            <person name="Xu W."/>
            <person name="Pan J."/>
            <person name="Luo Z.H."/>
            <person name="Li M."/>
        </authorList>
    </citation>
    <scope>NUCLEOTIDE SEQUENCE [LARGE SCALE GENOMIC DNA]</scope>
    <source>
        <strain evidence="1">SpSt-116</strain>
    </source>
</reference>
<comment type="caution">
    <text evidence="1">The sequence shown here is derived from an EMBL/GenBank/DDBJ whole genome shotgun (WGS) entry which is preliminary data.</text>
</comment>
<dbReference type="EMBL" id="DSAY01000046">
    <property type="protein sequence ID" value="HDP14629.1"/>
    <property type="molecule type" value="Genomic_DNA"/>
</dbReference>
<name>A0A7C1GIP8_9CREN</name>
<evidence type="ECO:0000313" key="1">
    <source>
        <dbReference type="EMBL" id="HDP14629.1"/>
    </source>
</evidence>